<reference evidence="2" key="2">
    <citation type="submission" date="2020-09" db="EMBL/GenBank/DDBJ databases">
        <authorList>
            <person name="Sun Q."/>
            <person name="Zhou Y."/>
        </authorList>
    </citation>
    <scope>NUCLEOTIDE SEQUENCE</scope>
    <source>
        <strain evidence="2">CGMCC 4.5737</strain>
    </source>
</reference>
<protein>
    <submittedName>
        <fullName evidence="2">Uncharacterized protein</fullName>
    </submittedName>
</protein>
<evidence type="ECO:0000256" key="1">
    <source>
        <dbReference type="SAM" id="MobiDB-lite"/>
    </source>
</evidence>
<dbReference type="AlphaFoldDB" id="A0A8J3FZG3"/>
<evidence type="ECO:0000313" key="3">
    <source>
        <dbReference type="Proteomes" id="UP000637578"/>
    </source>
</evidence>
<gene>
    <name evidence="2" type="ORF">GCM10012275_63860</name>
</gene>
<comment type="caution">
    <text evidence="2">The sequence shown here is derived from an EMBL/GenBank/DDBJ whole genome shotgun (WGS) entry which is preliminary data.</text>
</comment>
<feature type="region of interest" description="Disordered" evidence="1">
    <location>
        <begin position="98"/>
        <end position="136"/>
    </location>
</feature>
<accession>A0A8J3FZG3</accession>
<name>A0A8J3FZG3_9PSEU</name>
<dbReference type="RefSeq" id="WP_189062164.1">
    <property type="nucleotide sequence ID" value="NZ_BMMK01000071.1"/>
</dbReference>
<evidence type="ECO:0000313" key="2">
    <source>
        <dbReference type="EMBL" id="GGM84415.1"/>
    </source>
</evidence>
<feature type="compositionally biased region" description="Polar residues" evidence="1">
    <location>
        <begin position="108"/>
        <end position="121"/>
    </location>
</feature>
<dbReference type="Proteomes" id="UP000637578">
    <property type="component" value="Unassembled WGS sequence"/>
</dbReference>
<sequence length="136" mass="15267">MSDPVRIQMDLLRRYGFQFEKIYDDHHQVATVKITRVWRGVRDVVLAYGPDECAAYRVWDRDFNPSNPFVADPDVRLWSSGGHFITVTTALLSQPHPIAGTSHFPGATSDSPTGRQNTSTLDHLRTPVSLFDAGPE</sequence>
<dbReference type="EMBL" id="BMMK01000071">
    <property type="protein sequence ID" value="GGM84415.1"/>
    <property type="molecule type" value="Genomic_DNA"/>
</dbReference>
<proteinExistence type="predicted"/>
<reference evidence="2" key="1">
    <citation type="journal article" date="2014" name="Int. J. Syst. Evol. Microbiol.">
        <title>Complete genome sequence of Corynebacterium casei LMG S-19264T (=DSM 44701T), isolated from a smear-ripened cheese.</title>
        <authorList>
            <consortium name="US DOE Joint Genome Institute (JGI-PGF)"/>
            <person name="Walter F."/>
            <person name="Albersmeier A."/>
            <person name="Kalinowski J."/>
            <person name="Ruckert C."/>
        </authorList>
    </citation>
    <scope>NUCLEOTIDE SEQUENCE</scope>
    <source>
        <strain evidence="2">CGMCC 4.5737</strain>
    </source>
</reference>
<keyword evidence="3" id="KW-1185">Reference proteome</keyword>
<organism evidence="2 3">
    <name type="scientific">Longimycelium tulufanense</name>
    <dbReference type="NCBI Taxonomy" id="907463"/>
    <lineage>
        <taxon>Bacteria</taxon>
        <taxon>Bacillati</taxon>
        <taxon>Actinomycetota</taxon>
        <taxon>Actinomycetes</taxon>
        <taxon>Pseudonocardiales</taxon>
        <taxon>Pseudonocardiaceae</taxon>
        <taxon>Longimycelium</taxon>
    </lineage>
</organism>